<evidence type="ECO:0000313" key="5">
    <source>
        <dbReference type="EMBL" id="OHV04623.1"/>
    </source>
</evidence>
<feature type="transmembrane region" description="Helical" evidence="2">
    <location>
        <begin position="253"/>
        <end position="274"/>
    </location>
</feature>
<proteinExistence type="predicted"/>
<dbReference type="InterPro" id="IPR018702">
    <property type="entry name" value="DUF2207"/>
</dbReference>
<reference evidence="5 6" key="1">
    <citation type="submission" date="2016-10" db="EMBL/GenBank/DDBJ databases">
        <title>Genome sequence of Mycobacterium talmonii.</title>
        <authorList>
            <person name="Greninger A.L."/>
            <person name="Elliott B."/>
            <person name="Vasireddy S."/>
            <person name="Vasireddy R."/>
        </authorList>
    </citation>
    <scope>NUCLEOTIDE SEQUENCE [LARGE SCALE GENOMIC DNA]</scope>
    <source>
        <strain evidence="6">NE-TNMC-100812</strain>
    </source>
</reference>
<keyword evidence="6" id="KW-1185">Reference proteome</keyword>
<evidence type="ECO:0000313" key="6">
    <source>
        <dbReference type="Proteomes" id="UP000179734"/>
    </source>
</evidence>
<dbReference type="InterPro" id="IPR048389">
    <property type="entry name" value="YciQ-like_C"/>
</dbReference>
<feature type="compositionally biased region" description="Gly residues" evidence="1">
    <location>
        <begin position="589"/>
        <end position="602"/>
    </location>
</feature>
<gene>
    <name evidence="5" type="ORF">BKN37_09250</name>
</gene>
<accession>A0A1S1NKK0</accession>
<evidence type="ECO:0000259" key="3">
    <source>
        <dbReference type="Pfam" id="PF09972"/>
    </source>
</evidence>
<keyword evidence="2" id="KW-1133">Transmembrane helix</keyword>
<dbReference type="Proteomes" id="UP000179734">
    <property type="component" value="Unassembled WGS sequence"/>
</dbReference>
<name>A0A1S1NKK0_9MYCO</name>
<feature type="compositionally biased region" description="Low complexity" evidence="1">
    <location>
        <begin position="572"/>
        <end position="588"/>
    </location>
</feature>
<feature type="domain" description="Predicted membrane protein YciQ-like C-terminal" evidence="4">
    <location>
        <begin position="289"/>
        <end position="513"/>
    </location>
</feature>
<dbReference type="Pfam" id="PF09972">
    <property type="entry name" value="DUF2207"/>
    <property type="match status" value="1"/>
</dbReference>
<feature type="domain" description="DUF2207" evidence="3">
    <location>
        <begin position="35"/>
        <end position="228"/>
    </location>
</feature>
<feature type="region of interest" description="Disordered" evidence="1">
    <location>
        <begin position="572"/>
        <end position="602"/>
    </location>
</feature>
<evidence type="ECO:0000256" key="1">
    <source>
        <dbReference type="SAM" id="MobiDB-lite"/>
    </source>
</evidence>
<evidence type="ECO:0000259" key="4">
    <source>
        <dbReference type="Pfam" id="PF20990"/>
    </source>
</evidence>
<feature type="transmembrane region" description="Helical" evidence="2">
    <location>
        <begin position="437"/>
        <end position="455"/>
    </location>
</feature>
<dbReference type="EMBL" id="MLQM01000035">
    <property type="protein sequence ID" value="OHV04623.1"/>
    <property type="molecule type" value="Genomic_DNA"/>
</dbReference>
<keyword evidence="2" id="KW-0472">Membrane</keyword>
<keyword evidence="2" id="KW-0812">Transmembrane</keyword>
<comment type="caution">
    <text evidence="5">The sequence shown here is derived from an EMBL/GenBank/DDBJ whole genome shotgun (WGS) entry which is preliminary data.</text>
</comment>
<evidence type="ECO:0000256" key="2">
    <source>
        <dbReference type="SAM" id="Phobius"/>
    </source>
</evidence>
<organism evidence="5 6">
    <name type="scientific">Mycobacterium talmoniae</name>
    <dbReference type="NCBI Taxonomy" id="1858794"/>
    <lineage>
        <taxon>Bacteria</taxon>
        <taxon>Bacillati</taxon>
        <taxon>Actinomycetota</taxon>
        <taxon>Actinomycetes</taxon>
        <taxon>Mycobacteriales</taxon>
        <taxon>Mycobacteriaceae</taxon>
        <taxon>Mycobacterium</taxon>
    </lineage>
</organism>
<dbReference type="AlphaFoldDB" id="A0A1S1NKK0"/>
<dbReference type="Pfam" id="PF20990">
    <property type="entry name" value="DUF2207_C"/>
    <property type="match status" value="1"/>
</dbReference>
<sequence>MSLVLIALSALGLLWPLLLQSHSAKGGPLTESPSTITNFDATYRVTADGKLTATETLTVEMTADQHGIFRFFPVADPTDPHARMDPHDVHVTMDGQFVREETESRDNGTISVVRIGDENKLVSPGPHTYTIQYTVDGGLVKASTAPGDFTARAGANPAPPTASFYYNVVGFWMMKITAAHVHIGLPGPAGLVQCTAGPHPCSIAGAGTNQVTVTAGALPAGNPVTARVDLQVPAPDRATLPWTIRFDRILGRWPKLAIALAVLSVLAALVGYLWDRRSRERTPGTPVLYAPPDGLGPVQTAYIVTEKVSKHAMVATLLYLAERKLVRLDSTSPTKWTITGTGTPEQWAAADPVTRAVGEALGVDTEGGTLNFASRTAGGDLLSAKRQLESACESWSRDSGFMVTALTENTGQAYVIFGSVGALLGFALPLWPTMLGLPFAAFAIAGFGLLAPGVGTRRTKSGRQVWSRAAGFQRLLTTPSSEDRFDYAAHKDLFISYVPYAVAFDAADKWAAKYQTATASEPPIPAWYPVAGAGSQAATLYTPNGFGNFDSAVSSSISAYKSWQSATSGYTSSSSSWGSGGPSWSSDGGSWGGGGGGGGGTW</sequence>
<protein>
    <recommendedName>
        <fullName evidence="7">DUF2207 domain-containing protein</fullName>
    </recommendedName>
</protein>
<feature type="transmembrane region" description="Helical" evidence="2">
    <location>
        <begin position="413"/>
        <end position="431"/>
    </location>
</feature>
<evidence type="ECO:0008006" key="7">
    <source>
        <dbReference type="Google" id="ProtNLM"/>
    </source>
</evidence>